<sequence>MEVERVLARGSRRFKERLLSLERWRHEIGCEVKEGSCKEAWVRVLGLPLHLWSHEVFIKVGDCCGGFVTMDEGSVNSFQLQWASEVEWEKSTHFIAASGRVFELFDPVVVRDDDDGGSHAGIGVEKEIFMLQSGREGVLNFGGKSGRFGESLDCCVQKVIVGGEDFGDGGKGSSVGRRNCLEEIVGLEGESGPMALLVEGDRAAETIPMELIESPLAWSSGTKEALQVEETRYSSHSFPLVFRGARGFSSSFPSHQKRVAKRDCSRVCGLEIEVVEADVSIRPLSVVLADKSVATTPSREERALVVVGKTSPKEINFMRWLECATESTKEWKSSCLAQFSDFLGMPTMGFEEDILALLKKWIMRKEQKNRWSGVKKVKVESSRSKRELRRGWGVFIGVYGPSIGRLREYFLEELGTIRGLWQDPWCIGGDFNVIKFFRKRNSVSRLSSAMRGFSEVIEDLELRDLPIGAVQSLLPRLVFDHCPILLNGGGRSFPFIFENMWLKEGGFKDLLRKGDRVLSAKKQNLKKQALEEYKKRVIMEETSWRQKFRELWLREGDRNTGFFRKIANARKRVNSLVRIKINGSWVIEECDIIDGVVQVFHSLLLEIEEWRPRCNGLQVEALEGEDAAMLEAPFSEEEVFGALSDLNGDKAPGPNGFLMAF</sequence>
<accession>A0A438DMM0</accession>
<proteinExistence type="predicted"/>
<dbReference type="AlphaFoldDB" id="A0A438DMM0"/>
<name>A0A438DMM0_VITVI</name>
<dbReference type="PANTHER" id="PTHR34427:SF5">
    <property type="entry name" value="DUF4283 DOMAIN-CONTAINING PROTEIN"/>
    <property type="match status" value="1"/>
</dbReference>
<dbReference type="SUPFAM" id="SSF56219">
    <property type="entry name" value="DNase I-like"/>
    <property type="match status" value="1"/>
</dbReference>
<evidence type="ECO:0000313" key="1">
    <source>
        <dbReference type="EMBL" id="RVW36705.1"/>
    </source>
</evidence>
<organism evidence="1 2">
    <name type="scientific">Vitis vinifera</name>
    <name type="common">Grape</name>
    <dbReference type="NCBI Taxonomy" id="29760"/>
    <lineage>
        <taxon>Eukaryota</taxon>
        <taxon>Viridiplantae</taxon>
        <taxon>Streptophyta</taxon>
        <taxon>Embryophyta</taxon>
        <taxon>Tracheophyta</taxon>
        <taxon>Spermatophyta</taxon>
        <taxon>Magnoliopsida</taxon>
        <taxon>eudicotyledons</taxon>
        <taxon>Gunneridae</taxon>
        <taxon>Pentapetalae</taxon>
        <taxon>rosids</taxon>
        <taxon>Vitales</taxon>
        <taxon>Vitaceae</taxon>
        <taxon>Viteae</taxon>
        <taxon>Vitis</taxon>
    </lineage>
</organism>
<gene>
    <name evidence="1" type="ORF">CK203_099216</name>
</gene>
<dbReference type="Gene3D" id="3.60.10.10">
    <property type="entry name" value="Endonuclease/exonuclease/phosphatase"/>
    <property type="match status" value="1"/>
</dbReference>
<protein>
    <submittedName>
        <fullName evidence="1">Uncharacterized protein</fullName>
    </submittedName>
</protein>
<reference evidence="1 2" key="1">
    <citation type="journal article" date="2018" name="PLoS Genet.">
        <title>Population sequencing reveals clonal diversity and ancestral inbreeding in the grapevine cultivar Chardonnay.</title>
        <authorList>
            <person name="Roach M.J."/>
            <person name="Johnson D.L."/>
            <person name="Bohlmann J."/>
            <person name="van Vuuren H.J."/>
            <person name="Jones S.J."/>
            <person name="Pretorius I.S."/>
            <person name="Schmidt S.A."/>
            <person name="Borneman A.R."/>
        </authorList>
    </citation>
    <scope>NUCLEOTIDE SEQUENCE [LARGE SCALE GENOMIC DNA]</scope>
    <source>
        <strain evidence="2">cv. Chardonnay</strain>
        <tissue evidence="1">Leaf</tissue>
    </source>
</reference>
<dbReference type="EMBL" id="QGNW01001565">
    <property type="protein sequence ID" value="RVW36705.1"/>
    <property type="molecule type" value="Genomic_DNA"/>
</dbReference>
<dbReference type="Proteomes" id="UP000288805">
    <property type="component" value="Unassembled WGS sequence"/>
</dbReference>
<evidence type="ECO:0000313" key="2">
    <source>
        <dbReference type="Proteomes" id="UP000288805"/>
    </source>
</evidence>
<dbReference type="InterPro" id="IPR036691">
    <property type="entry name" value="Endo/exonu/phosph_ase_sf"/>
</dbReference>
<dbReference type="PANTHER" id="PTHR34427">
    <property type="entry name" value="DUF4283 DOMAIN PROTEIN"/>
    <property type="match status" value="1"/>
</dbReference>
<comment type="caution">
    <text evidence="1">The sequence shown here is derived from an EMBL/GenBank/DDBJ whole genome shotgun (WGS) entry which is preliminary data.</text>
</comment>